<keyword evidence="10" id="KW-0472">Membrane</keyword>
<keyword evidence="4" id="KW-0547">Nucleotide-binding</keyword>
<dbReference type="RefSeq" id="WP_220203076.1">
    <property type="nucleotide sequence ID" value="NZ_BNJK01000001.1"/>
</dbReference>
<dbReference type="FunFam" id="1.10.510.10:FF:000021">
    <property type="entry name" value="Serine/threonine protein kinase"/>
    <property type="match status" value="1"/>
</dbReference>
<sequence length="864" mass="92845">MSTTPKRLGKYELLERLGHGGVAEVWKAFDTQLQRFVAIKLLHPDLRDDPNFVERFRREAQLIASLHHPNIVQIHDFQLYQPDEEQKEEETPIAYMVMDYVEGQTLANYIHNTSSKGTFPSPEQIVNLFTSISLAIDYAHKKGMIHRDIKPANILLDQRNTSHNPMGEPILTDFGVARMLSATSNTLSGTLLGTPLYISPEQAKGYPGNERSDLYSLGVILYEMVTGTPPFRGDTALEVISQHVHATPTAPALINPAIPPALSAVLQRSLAKDPSARFPSAAALTVGITDAFQLPVPEGLAHAASSSDMNETPTLFQELPANNTPIQAGPSSQPGISRPISQPGFSGTPSQPGFSNPSSQPGFSRPISQPGLSGPSSQPGFSRPISQPGIANPSQPGFSGPISQPGLSGPVSQPGLSTPSQSGFTPIMIHPTPTAAPPLPAAPPPKKTRPLWPYLVLVGVVLVAVIGAGIGAILYLPGFQKQGAAPNPVAGRAFYLSSGQITPTSAQGIADQFQMDLENIPAPAAGNSYSLWLLGDRVPEPGADLLGGISTRPVKPPILLTNNLPLVNGTIHYHYSGDAQHNNLISATSRLLITEGPSGETPSQPPTDRSKWRYYAEIPQEQLPPPAGPGFSALVHIRHLFYNETNIRALGLPGGLDHWIFKNSEKLLELSVSARDDWHGQATTASDVGLMRDLFIRIIDYLDGTTNLSNDVPPGTPVLVGTDARIGLITVDLNYQNNHLDTDPPGYVDHIQLHVGQAAKAPDATPQMRDTGARIIDAMTNAKTWLLDMRKIDLALIKIMNNPNAMKDPAVGAMLDDMVTLATYAYIGKLDPVTNQIQGGVLQAHYAIQQLAAYTVTTNLPKSL</sequence>
<feature type="transmembrane region" description="Helical" evidence="10">
    <location>
        <begin position="451"/>
        <end position="476"/>
    </location>
</feature>
<gene>
    <name evidence="12" type="ORF">KSF_022760</name>
</gene>
<dbReference type="PANTHER" id="PTHR43671:SF13">
    <property type="entry name" value="SERINE_THREONINE-PROTEIN KINASE NEK2"/>
    <property type="match status" value="1"/>
</dbReference>
<feature type="domain" description="Protein kinase" evidence="11">
    <location>
        <begin position="11"/>
        <end position="293"/>
    </location>
</feature>
<evidence type="ECO:0000313" key="13">
    <source>
        <dbReference type="Proteomes" id="UP000597444"/>
    </source>
</evidence>
<comment type="caution">
    <text evidence="12">The sequence shown here is derived from an EMBL/GenBank/DDBJ whole genome shotgun (WGS) entry which is preliminary data.</text>
</comment>
<evidence type="ECO:0000256" key="7">
    <source>
        <dbReference type="ARBA" id="ARBA00047899"/>
    </source>
</evidence>
<dbReference type="FunFam" id="3.30.200.20:FF:000035">
    <property type="entry name" value="Serine/threonine protein kinase Stk1"/>
    <property type="match status" value="1"/>
</dbReference>
<dbReference type="Gene3D" id="3.30.200.20">
    <property type="entry name" value="Phosphorylase Kinase, domain 1"/>
    <property type="match status" value="1"/>
</dbReference>
<reference evidence="12" key="1">
    <citation type="submission" date="2020-10" db="EMBL/GenBank/DDBJ databases">
        <title>Taxonomic study of unclassified bacteria belonging to the class Ktedonobacteria.</title>
        <authorList>
            <person name="Yabe S."/>
            <person name="Wang C.M."/>
            <person name="Zheng Y."/>
            <person name="Sakai Y."/>
            <person name="Cavaletti L."/>
            <person name="Monciardini P."/>
            <person name="Donadio S."/>
        </authorList>
    </citation>
    <scope>NUCLEOTIDE SEQUENCE</scope>
    <source>
        <strain evidence="12">ID150040</strain>
    </source>
</reference>
<feature type="compositionally biased region" description="Polar residues" evidence="9">
    <location>
        <begin position="392"/>
        <end position="424"/>
    </location>
</feature>
<keyword evidence="10" id="KW-1133">Transmembrane helix</keyword>
<evidence type="ECO:0000256" key="8">
    <source>
        <dbReference type="ARBA" id="ARBA00048679"/>
    </source>
</evidence>
<evidence type="ECO:0000259" key="11">
    <source>
        <dbReference type="PROSITE" id="PS50011"/>
    </source>
</evidence>
<dbReference type="EMBL" id="BNJK01000001">
    <property type="protein sequence ID" value="GHO92228.1"/>
    <property type="molecule type" value="Genomic_DNA"/>
</dbReference>
<dbReference type="PROSITE" id="PS50011">
    <property type="entry name" value="PROTEIN_KINASE_DOM"/>
    <property type="match status" value="1"/>
</dbReference>
<dbReference type="CDD" id="cd14014">
    <property type="entry name" value="STKc_PknB_like"/>
    <property type="match status" value="1"/>
</dbReference>
<dbReference type="PROSITE" id="PS00108">
    <property type="entry name" value="PROTEIN_KINASE_ST"/>
    <property type="match status" value="1"/>
</dbReference>
<dbReference type="InterPro" id="IPR050660">
    <property type="entry name" value="NEK_Ser/Thr_kinase"/>
</dbReference>
<evidence type="ECO:0000256" key="10">
    <source>
        <dbReference type="SAM" id="Phobius"/>
    </source>
</evidence>
<evidence type="ECO:0000256" key="9">
    <source>
        <dbReference type="SAM" id="MobiDB-lite"/>
    </source>
</evidence>
<organism evidence="12 13">
    <name type="scientific">Reticulibacter mediterranei</name>
    <dbReference type="NCBI Taxonomy" id="2778369"/>
    <lineage>
        <taxon>Bacteria</taxon>
        <taxon>Bacillati</taxon>
        <taxon>Chloroflexota</taxon>
        <taxon>Ktedonobacteria</taxon>
        <taxon>Ktedonobacterales</taxon>
        <taxon>Reticulibacteraceae</taxon>
        <taxon>Reticulibacter</taxon>
    </lineage>
</organism>
<keyword evidence="5" id="KW-0418">Kinase</keyword>
<keyword evidence="10" id="KW-0812">Transmembrane</keyword>
<keyword evidence="13" id="KW-1185">Reference proteome</keyword>
<comment type="catalytic activity">
    <reaction evidence="7">
        <text>L-threonyl-[protein] + ATP = O-phospho-L-threonyl-[protein] + ADP + H(+)</text>
        <dbReference type="Rhea" id="RHEA:46608"/>
        <dbReference type="Rhea" id="RHEA-COMP:11060"/>
        <dbReference type="Rhea" id="RHEA-COMP:11605"/>
        <dbReference type="ChEBI" id="CHEBI:15378"/>
        <dbReference type="ChEBI" id="CHEBI:30013"/>
        <dbReference type="ChEBI" id="CHEBI:30616"/>
        <dbReference type="ChEBI" id="CHEBI:61977"/>
        <dbReference type="ChEBI" id="CHEBI:456216"/>
        <dbReference type="EC" id="2.7.11.1"/>
    </reaction>
</comment>
<keyword evidence="2" id="KW-0723">Serine/threonine-protein kinase</keyword>
<dbReference type="GO" id="GO:0004674">
    <property type="term" value="F:protein serine/threonine kinase activity"/>
    <property type="evidence" value="ECO:0007669"/>
    <property type="project" value="UniProtKB-KW"/>
</dbReference>
<evidence type="ECO:0000256" key="6">
    <source>
        <dbReference type="ARBA" id="ARBA00022840"/>
    </source>
</evidence>
<feature type="compositionally biased region" description="Pro residues" evidence="9">
    <location>
        <begin position="434"/>
        <end position="443"/>
    </location>
</feature>
<feature type="compositionally biased region" description="Low complexity" evidence="9">
    <location>
        <begin position="368"/>
        <end position="382"/>
    </location>
</feature>
<evidence type="ECO:0000256" key="4">
    <source>
        <dbReference type="ARBA" id="ARBA00022741"/>
    </source>
</evidence>
<dbReference type="InterPro" id="IPR000719">
    <property type="entry name" value="Prot_kinase_dom"/>
</dbReference>
<comment type="catalytic activity">
    <reaction evidence="8">
        <text>L-seryl-[protein] + ATP = O-phospho-L-seryl-[protein] + ADP + H(+)</text>
        <dbReference type="Rhea" id="RHEA:17989"/>
        <dbReference type="Rhea" id="RHEA-COMP:9863"/>
        <dbReference type="Rhea" id="RHEA-COMP:11604"/>
        <dbReference type="ChEBI" id="CHEBI:15378"/>
        <dbReference type="ChEBI" id="CHEBI:29999"/>
        <dbReference type="ChEBI" id="CHEBI:30616"/>
        <dbReference type="ChEBI" id="CHEBI:83421"/>
        <dbReference type="ChEBI" id="CHEBI:456216"/>
        <dbReference type="EC" id="2.7.11.1"/>
    </reaction>
</comment>
<keyword evidence="3" id="KW-0808">Transferase</keyword>
<dbReference type="Proteomes" id="UP000597444">
    <property type="component" value="Unassembled WGS sequence"/>
</dbReference>
<accession>A0A8J3N155</accession>
<dbReference type="AlphaFoldDB" id="A0A8J3N155"/>
<dbReference type="GO" id="GO:0005524">
    <property type="term" value="F:ATP binding"/>
    <property type="evidence" value="ECO:0007669"/>
    <property type="project" value="UniProtKB-KW"/>
</dbReference>
<dbReference type="PANTHER" id="PTHR43671">
    <property type="entry name" value="SERINE/THREONINE-PROTEIN KINASE NEK"/>
    <property type="match status" value="1"/>
</dbReference>
<evidence type="ECO:0000313" key="12">
    <source>
        <dbReference type="EMBL" id="GHO92228.1"/>
    </source>
</evidence>
<dbReference type="Pfam" id="PF00069">
    <property type="entry name" value="Pkinase"/>
    <property type="match status" value="1"/>
</dbReference>
<feature type="region of interest" description="Disordered" evidence="9">
    <location>
        <begin position="320"/>
        <end position="443"/>
    </location>
</feature>
<keyword evidence="6" id="KW-0067">ATP-binding</keyword>
<evidence type="ECO:0000256" key="1">
    <source>
        <dbReference type="ARBA" id="ARBA00012513"/>
    </source>
</evidence>
<protein>
    <recommendedName>
        <fullName evidence="1">non-specific serine/threonine protein kinase</fullName>
        <ecNumber evidence="1">2.7.11.1</ecNumber>
    </recommendedName>
</protein>
<proteinExistence type="predicted"/>
<dbReference type="SUPFAM" id="SSF56112">
    <property type="entry name" value="Protein kinase-like (PK-like)"/>
    <property type="match status" value="1"/>
</dbReference>
<dbReference type="InterPro" id="IPR011009">
    <property type="entry name" value="Kinase-like_dom_sf"/>
</dbReference>
<feature type="compositionally biased region" description="Polar residues" evidence="9">
    <location>
        <begin position="320"/>
        <end position="362"/>
    </location>
</feature>
<dbReference type="Gene3D" id="1.10.510.10">
    <property type="entry name" value="Transferase(Phosphotransferase) domain 1"/>
    <property type="match status" value="1"/>
</dbReference>
<evidence type="ECO:0000256" key="5">
    <source>
        <dbReference type="ARBA" id="ARBA00022777"/>
    </source>
</evidence>
<dbReference type="InterPro" id="IPR008271">
    <property type="entry name" value="Ser/Thr_kinase_AS"/>
</dbReference>
<evidence type="ECO:0000256" key="2">
    <source>
        <dbReference type="ARBA" id="ARBA00022527"/>
    </source>
</evidence>
<dbReference type="EC" id="2.7.11.1" evidence="1"/>
<name>A0A8J3N155_9CHLR</name>
<evidence type="ECO:0000256" key="3">
    <source>
        <dbReference type="ARBA" id="ARBA00022679"/>
    </source>
</evidence>
<dbReference type="SMART" id="SM00220">
    <property type="entry name" value="S_TKc"/>
    <property type="match status" value="1"/>
</dbReference>